<dbReference type="SUPFAM" id="SSF88946">
    <property type="entry name" value="Sigma2 domain of RNA polymerase sigma factors"/>
    <property type="match status" value="1"/>
</dbReference>
<evidence type="ECO:0000256" key="4">
    <source>
        <dbReference type="ARBA" id="ARBA00023125"/>
    </source>
</evidence>
<dbReference type="InterPro" id="IPR036388">
    <property type="entry name" value="WH-like_DNA-bd_sf"/>
</dbReference>
<accession>G5IFE9</accession>
<protein>
    <recommendedName>
        <fullName evidence="10">RNA polymerase sigma-70 region 2 domain-containing protein</fullName>
    </recommendedName>
</protein>
<keyword evidence="4" id="KW-0238">DNA-binding</keyword>
<evidence type="ECO:0000256" key="3">
    <source>
        <dbReference type="ARBA" id="ARBA00023082"/>
    </source>
</evidence>
<dbReference type="InterPro" id="IPR007627">
    <property type="entry name" value="RNA_pol_sigma70_r2"/>
</dbReference>
<sequence length="185" mass="21845">MNNQEIIELFWQRSERAITETAARFGVYCRSIAWNLLGNREDVGECLNDTWLAAWNQIPPDRPRNLAIYLGRITRNIALDRYDYYHAKKRDCQMSQLLSELQECTAAVDSAEQVYVAGEASRLISRFLREQEPERRTVFIRRYWYGDSIRTIAKNTKTSESYVKSLLFRMRKSLREYLEQEGVSI</sequence>
<organism evidence="8 9">
    <name type="scientific">Hungatella hathewayi WAL-18680</name>
    <dbReference type="NCBI Taxonomy" id="742737"/>
    <lineage>
        <taxon>Bacteria</taxon>
        <taxon>Bacillati</taxon>
        <taxon>Bacillota</taxon>
        <taxon>Clostridia</taxon>
        <taxon>Lachnospirales</taxon>
        <taxon>Lachnospiraceae</taxon>
        <taxon>Hungatella</taxon>
    </lineage>
</organism>
<dbReference type="PANTHER" id="PTHR43133:SF8">
    <property type="entry name" value="RNA POLYMERASE SIGMA FACTOR HI_1459-RELATED"/>
    <property type="match status" value="1"/>
</dbReference>
<reference evidence="8 9" key="1">
    <citation type="submission" date="2011-08" db="EMBL/GenBank/DDBJ databases">
        <title>The Genome Sequence of Clostridium hathewayi WAL-18680.</title>
        <authorList>
            <consortium name="The Broad Institute Genome Sequencing Platform"/>
            <person name="Earl A."/>
            <person name="Ward D."/>
            <person name="Feldgarden M."/>
            <person name="Gevers D."/>
            <person name="Finegold S.M."/>
            <person name="Summanen P.H."/>
            <person name="Molitoris D.R."/>
            <person name="Song M."/>
            <person name="Daigneault M."/>
            <person name="Allen-Vercoe E."/>
            <person name="Young S.K."/>
            <person name="Zeng Q."/>
            <person name="Gargeya S."/>
            <person name="Fitzgerald M."/>
            <person name="Haas B."/>
            <person name="Abouelleil A."/>
            <person name="Alvarado L."/>
            <person name="Arachchi H.M."/>
            <person name="Berlin A."/>
            <person name="Brown A."/>
            <person name="Chapman S.B."/>
            <person name="Chen Z."/>
            <person name="Dunbar C."/>
            <person name="Freedman E."/>
            <person name="Gearin G."/>
            <person name="Gellesch M."/>
            <person name="Goldberg J."/>
            <person name="Griggs A."/>
            <person name="Gujja S."/>
            <person name="Heiman D."/>
            <person name="Howarth C."/>
            <person name="Larson L."/>
            <person name="Lui A."/>
            <person name="MacDonald P.J.P."/>
            <person name="Montmayeur A."/>
            <person name="Murphy C."/>
            <person name="Neiman D."/>
            <person name="Pearson M."/>
            <person name="Priest M."/>
            <person name="Roberts A."/>
            <person name="Saif S."/>
            <person name="Shea T."/>
            <person name="Shenoy N."/>
            <person name="Sisk P."/>
            <person name="Stolte C."/>
            <person name="Sykes S."/>
            <person name="Wortman J."/>
            <person name="Nusbaum C."/>
            <person name="Birren B."/>
        </authorList>
    </citation>
    <scope>NUCLEOTIDE SEQUENCE [LARGE SCALE GENOMIC DNA]</scope>
    <source>
        <strain evidence="8 9">WAL-18680</strain>
    </source>
</reference>
<dbReference type="Pfam" id="PF08281">
    <property type="entry name" value="Sigma70_r4_2"/>
    <property type="match status" value="1"/>
</dbReference>
<evidence type="ECO:0008006" key="10">
    <source>
        <dbReference type="Google" id="ProtNLM"/>
    </source>
</evidence>
<comment type="caution">
    <text evidence="8">The sequence shown here is derived from an EMBL/GenBank/DDBJ whole genome shotgun (WGS) entry which is preliminary data.</text>
</comment>
<evidence type="ECO:0000256" key="2">
    <source>
        <dbReference type="ARBA" id="ARBA00023015"/>
    </source>
</evidence>
<dbReference type="Proteomes" id="UP000005384">
    <property type="component" value="Unassembled WGS sequence"/>
</dbReference>
<dbReference type="GO" id="GO:0016987">
    <property type="term" value="F:sigma factor activity"/>
    <property type="evidence" value="ECO:0007669"/>
    <property type="project" value="UniProtKB-KW"/>
</dbReference>
<dbReference type="InterPro" id="IPR039425">
    <property type="entry name" value="RNA_pol_sigma-70-like"/>
</dbReference>
<dbReference type="PANTHER" id="PTHR43133">
    <property type="entry name" value="RNA POLYMERASE ECF-TYPE SIGMA FACTO"/>
    <property type="match status" value="1"/>
</dbReference>
<dbReference type="Gene3D" id="1.10.1740.10">
    <property type="match status" value="1"/>
</dbReference>
<evidence type="ECO:0000259" key="6">
    <source>
        <dbReference type="Pfam" id="PF04542"/>
    </source>
</evidence>
<evidence type="ECO:0000256" key="5">
    <source>
        <dbReference type="ARBA" id="ARBA00023163"/>
    </source>
</evidence>
<dbReference type="AlphaFoldDB" id="G5IFE9"/>
<evidence type="ECO:0000256" key="1">
    <source>
        <dbReference type="ARBA" id="ARBA00010641"/>
    </source>
</evidence>
<dbReference type="NCBIfam" id="TIGR02937">
    <property type="entry name" value="sigma70-ECF"/>
    <property type="match status" value="1"/>
</dbReference>
<gene>
    <name evidence="8" type="ORF">HMPREF9473_02227</name>
</gene>
<evidence type="ECO:0000313" key="8">
    <source>
        <dbReference type="EMBL" id="EHI59732.1"/>
    </source>
</evidence>
<dbReference type="RefSeq" id="WP_006780207.1">
    <property type="nucleotide sequence ID" value="NZ_CP040506.1"/>
</dbReference>
<dbReference type="GO" id="GO:0003677">
    <property type="term" value="F:DNA binding"/>
    <property type="evidence" value="ECO:0007669"/>
    <property type="project" value="UniProtKB-KW"/>
</dbReference>
<dbReference type="OrthoDB" id="2678696at2"/>
<evidence type="ECO:0000313" key="9">
    <source>
        <dbReference type="Proteomes" id="UP000005384"/>
    </source>
</evidence>
<proteinExistence type="inferred from homology"/>
<keyword evidence="5" id="KW-0804">Transcription</keyword>
<dbReference type="InterPro" id="IPR013324">
    <property type="entry name" value="RNA_pol_sigma_r3/r4-like"/>
</dbReference>
<name>G5IFE9_9FIRM</name>
<dbReference type="HOGENOM" id="CLU_047691_9_7_9"/>
<dbReference type="InterPro" id="IPR014284">
    <property type="entry name" value="RNA_pol_sigma-70_dom"/>
</dbReference>
<evidence type="ECO:0000259" key="7">
    <source>
        <dbReference type="Pfam" id="PF08281"/>
    </source>
</evidence>
<keyword evidence="9" id="KW-1185">Reference proteome</keyword>
<dbReference type="EMBL" id="ADLN01000046">
    <property type="protein sequence ID" value="EHI59732.1"/>
    <property type="molecule type" value="Genomic_DNA"/>
</dbReference>
<feature type="domain" description="RNA polymerase sigma factor 70 region 4 type 2" evidence="7">
    <location>
        <begin position="132"/>
        <end position="174"/>
    </location>
</feature>
<dbReference type="InterPro" id="IPR013325">
    <property type="entry name" value="RNA_pol_sigma_r2"/>
</dbReference>
<dbReference type="Gene3D" id="1.10.10.10">
    <property type="entry name" value="Winged helix-like DNA-binding domain superfamily/Winged helix DNA-binding domain"/>
    <property type="match status" value="1"/>
</dbReference>
<dbReference type="Pfam" id="PF04542">
    <property type="entry name" value="Sigma70_r2"/>
    <property type="match status" value="1"/>
</dbReference>
<dbReference type="SUPFAM" id="SSF88659">
    <property type="entry name" value="Sigma3 and sigma4 domains of RNA polymerase sigma factors"/>
    <property type="match status" value="1"/>
</dbReference>
<keyword evidence="2" id="KW-0805">Transcription regulation</keyword>
<feature type="domain" description="RNA polymerase sigma-70 region 2" evidence="6">
    <location>
        <begin position="30"/>
        <end position="82"/>
    </location>
</feature>
<dbReference type="PATRIC" id="fig|742737.3.peg.2251"/>
<dbReference type="InterPro" id="IPR013249">
    <property type="entry name" value="RNA_pol_sigma70_r4_t2"/>
</dbReference>
<dbReference type="GO" id="GO:0006352">
    <property type="term" value="P:DNA-templated transcription initiation"/>
    <property type="evidence" value="ECO:0007669"/>
    <property type="project" value="InterPro"/>
</dbReference>
<comment type="similarity">
    <text evidence="1">Belongs to the sigma-70 factor family. ECF subfamily.</text>
</comment>
<keyword evidence="3" id="KW-0731">Sigma factor</keyword>